<evidence type="ECO:0000313" key="4">
    <source>
        <dbReference type="Proteomes" id="UP001652620"/>
    </source>
</evidence>
<proteinExistence type="inferred from homology"/>
<sequence>MRRTSSVCRVSQPTSHLTSHPTSVPAGSSSTATKMPINTRAQSGDTDHDSNDIPRRESLHKPTWQYNIPGQSQPSTDATNAPSKSINVTSDSDDEDDEYLRRPSIVKHHHYYQEKEVQQQLQLPTKPLQQLRRTSLHSGVCFKGTKSSGNTKITRHHTIASADLKPTADSSLPARRRSSLTQSTRSFGLMMHNTGELSRTCNAHDTTAACPNFSRSMDGATFCRQAGRALMRMVSLGTQPNVHVAPPTSNVKTYADGEEEYDMMGKVIMLGDSGVGKTCLLIRFYDGKYMPHYYITTVGIDYRNKVVVVDGTRVKLQIWDTAGQERFRSVTHTYYRDAHALLLLYDVTNKTTYDNIRAWLGEIRDYTQDDVVIVLIGNKADCSNSERQVKREDGERLAREHNVPFMETSAKTGLNVELAFSAVARQLKCRGTVNGDDGKFNVHDYVRDNTQARTMCAQCKSM</sequence>
<feature type="region of interest" description="Disordered" evidence="3">
    <location>
        <begin position="1"/>
        <end position="97"/>
    </location>
</feature>
<evidence type="ECO:0000256" key="2">
    <source>
        <dbReference type="ARBA" id="ARBA00022741"/>
    </source>
</evidence>
<dbReference type="CDD" id="cd04112">
    <property type="entry name" value="Rab26"/>
    <property type="match status" value="1"/>
</dbReference>
<evidence type="ECO:0000313" key="5">
    <source>
        <dbReference type="RefSeq" id="XP_049314245.1"/>
    </source>
</evidence>
<evidence type="ECO:0000256" key="3">
    <source>
        <dbReference type="SAM" id="MobiDB-lite"/>
    </source>
</evidence>
<name>A0ABM3JYD6_BACDO</name>
<accession>A0ABM3JYD6</accession>
<dbReference type="Proteomes" id="UP001652620">
    <property type="component" value="Chromosome 5"/>
</dbReference>
<dbReference type="PROSITE" id="PS51419">
    <property type="entry name" value="RAB"/>
    <property type="match status" value="1"/>
</dbReference>
<organism evidence="4 5">
    <name type="scientific">Bactrocera dorsalis</name>
    <name type="common">Oriental fruit fly</name>
    <name type="synonym">Dacus dorsalis</name>
    <dbReference type="NCBI Taxonomy" id="27457"/>
    <lineage>
        <taxon>Eukaryota</taxon>
        <taxon>Metazoa</taxon>
        <taxon>Ecdysozoa</taxon>
        <taxon>Arthropoda</taxon>
        <taxon>Hexapoda</taxon>
        <taxon>Insecta</taxon>
        <taxon>Pterygota</taxon>
        <taxon>Neoptera</taxon>
        <taxon>Endopterygota</taxon>
        <taxon>Diptera</taxon>
        <taxon>Brachycera</taxon>
        <taxon>Muscomorpha</taxon>
        <taxon>Tephritoidea</taxon>
        <taxon>Tephritidae</taxon>
        <taxon>Bactrocera</taxon>
        <taxon>Bactrocera</taxon>
    </lineage>
</organism>
<dbReference type="NCBIfam" id="TIGR00231">
    <property type="entry name" value="small_GTP"/>
    <property type="match status" value="1"/>
</dbReference>
<dbReference type="SMART" id="SM00175">
    <property type="entry name" value="RAB"/>
    <property type="match status" value="1"/>
</dbReference>
<dbReference type="PRINTS" id="PR00449">
    <property type="entry name" value="RASTRNSFRMNG"/>
</dbReference>
<dbReference type="InterPro" id="IPR001806">
    <property type="entry name" value="Small_GTPase"/>
</dbReference>
<evidence type="ECO:0000256" key="1">
    <source>
        <dbReference type="ARBA" id="ARBA00006270"/>
    </source>
</evidence>
<dbReference type="SUPFAM" id="SSF52540">
    <property type="entry name" value="P-loop containing nucleoside triphosphate hydrolases"/>
    <property type="match status" value="1"/>
</dbReference>
<reference evidence="5" key="1">
    <citation type="submission" date="2025-08" db="UniProtKB">
        <authorList>
            <consortium name="RefSeq"/>
        </authorList>
    </citation>
    <scope>IDENTIFICATION</scope>
    <source>
        <tissue evidence="5">Adult</tissue>
    </source>
</reference>
<dbReference type="PROSITE" id="PS51421">
    <property type="entry name" value="RAS"/>
    <property type="match status" value="1"/>
</dbReference>
<feature type="compositionally biased region" description="Polar residues" evidence="3">
    <location>
        <begin position="1"/>
        <end position="33"/>
    </location>
</feature>
<keyword evidence="4" id="KW-1185">Reference proteome</keyword>
<feature type="region of interest" description="Disordered" evidence="3">
    <location>
        <begin position="140"/>
        <end position="184"/>
    </location>
</feature>
<dbReference type="Gene3D" id="3.40.50.300">
    <property type="entry name" value="P-loop containing nucleotide triphosphate hydrolases"/>
    <property type="match status" value="1"/>
</dbReference>
<feature type="compositionally biased region" description="Basic and acidic residues" evidence="3">
    <location>
        <begin position="45"/>
        <end position="60"/>
    </location>
</feature>
<dbReference type="PANTHER" id="PTHR47978">
    <property type="match status" value="1"/>
</dbReference>
<feature type="compositionally biased region" description="Polar residues" evidence="3">
    <location>
        <begin position="64"/>
        <end position="90"/>
    </location>
</feature>
<protein>
    <submittedName>
        <fullName evidence="5">Ras-related protein Rab-26 isoform X1</fullName>
    </submittedName>
</protein>
<dbReference type="SMART" id="SM00177">
    <property type="entry name" value="ARF"/>
    <property type="match status" value="1"/>
</dbReference>
<dbReference type="RefSeq" id="XP_049314245.1">
    <property type="nucleotide sequence ID" value="XM_049458288.1"/>
</dbReference>
<dbReference type="SMART" id="SM00176">
    <property type="entry name" value="RAN"/>
    <property type="match status" value="1"/>
</dbReference>
<dbReference type="PROSITE" id="PS51420">
    <property type="entry name" value="RHO"/>
    <property type="match status" value="1"/>
</dbReference>
<dbReference type="InterPro" id="IPR005225">
    <property type="entry name" value="Small_GTP-bd"/>
</dbReference>
<keyword evidence="2" id="KW-0547">Nucleotide-binding</keyword>
<dbReference type="GeneID" id="105228016"/>
<gene>
    <name evidence="5" type="primary">LOC105228016</name>
</gene>
<dbReference type="Pfam" id="PF00071">
    <property type="entry name" value="Ras"/>
    <property type="match status" value="1"/>
</dbReference>
<comment type="similarity">
    <text evidence="1">Belongs to the small GTPase superfamily. Rab family.</text>
</comment>
<dbReference type="SMART" id="SM00173">
    <property type="entry name" value="RAS"/>
    <property type="match status" value="1"/>
</dbReference>
<dbReference type="InterPro" id="IPR027417">
    <property type="entry name" value="P-loop_NTPase"/>
</dbReference>
<dbReference type="SMART" id="SM00174">
    <property type="entry name" value="RHO"/>
    <property type="match status" value="1"/>
</dbReference>